<feature type="domain" description="D-alanyl-D-alanine carboxypeptidase-like core" evidence="2">
    <location>
        <begin position="179"/>
        <end position="303"/>
    </location>
</feature>
<keyword evidence="4" id="KW-1185">Reference proteome</keyword>
<dbReference type="STRING" id="450851.PHZ_c3142"/>
<evidence type="ECO:0000259" key="2">
    <source>
        <dbReference type="Pfam" id="PF02557"/>
    </source>
</evidence>
<dbReference type="InterPro" id="IPR003709">
    <property type="entry name" value="VanY-like_core_dom"/>
</dbReference>
<dbReference type="InterPro" id="IPR052179">
    <property type="entry name" value="DD-CPase-like"/>
</dbReference>
<dbReference type="PANTHER" id="PTHR34385">
    <property type="entry name" value="D-ALANYL-D-ALANINE CARBOXYPEPTIDASE"/>
    <property type="match status" value="1"/>
</dbReference>
<evidence type="ECO:0000256" key="1">
    <source>
        <dbReference type="SAM" id="MobiDB-lite"/>
    </source>
</evidence>
<dbReference type="Proteomes" id="UP000001868">
    <property type="component" value="Chromosome"/>
</dbReference>
<dbReference type="EMBL" id="CP000747">
    <property type="protein sequence ID" value="ACG79551.1"/>
    <property type="molecule type" value="Genomic_DNA"/>
</dbReference>
<gene>
    <name evidence="3" type="ordered locus">PHZ_c3142</name>
</gene>
<dbReference type="SUPFAM" id="SSF55166">
    <property type="entry name" value="Hedgehog/DD-peptidase"/>
    <property type="match status" value="1"/>
</dbReference>
<accession>B4RA47</accession>
<dbReference type="HOGENOM" id="CLU_972071_0_0_5"/>
<keyword evidence="3" id="KW-0645">Protease</keyword>
<sequence>MGGVIVKVSDVLRFLGALAACLVLLLLLALRVTSCTPLEKAGPAPGTAPPPPTAEAGCARPGWSSAARRNAQTLTDRAWAPFGRTEVGWETYAPLLQREIGTACPPDSEGFAAAFAAWQDEQRLPADGVVGEADFQLLKNAVQSRRPVVQLSAEGICPDTPEVIAAARPEEGYGGKLIHLRPGALSAYRRMVAAARAEVPEIAADPRNLTIFSGYRSPAADAARCAAEGNCDGIARARCSPHRTGLALDLYVGQAPGFPPDSSADPNRLFMTRTATYRWMLANAHRYGFVNYPFEPWHWEWTGERP</sequence>
<dbReference type="KEGG" id="pzu:PHZ_c3142"/>
<dbReference type="PANTHER" id="PTHR34385:SF1">
    <property type="entry name" value="PEPTIDOGLYCAN L-ALANYL-D-GLUTAMATE ENDOPEPTIDASE CWLK"/>
    <property type="match status" value="1"/>
</dbReference>
<feature type="region of interest" description="Disordered" evidence="1">
    <location>
        <begin position="39"/>
        <end position="62"/>
    </location>
</feature>
<proteinExistence type="predicted"/>
<dbReference type="GO" id="GO:0006508">
    <property type="term" value="P:proteolysis"/>
    <property type="evidence" value="ECO:0007669"/>
    <property type="project" value="InterPro"/>
</dbReference>
<organism evidence="3 4">
    <name type="scientific">Phenylobacterium zucineum (strain HLK1)</name>
    <dbReference type="NCBI Taxonomy" id="450851"/>
    <lineage>
        <taxon>Bacteria</taxon>
        <taxon>Pseudomonadati</taxon>
        <taxon>Pseudomonadota</taxon>
        <taxon>Alphaproteobacteria</taxon>
        <taxon>Caulobacterales</taxon>
        <taxon>Caulobacteraceae</taxon>
        <taxon>Phenylobacterium</taxon>
    </lineage>
</organism>
<evidence type="ECO:0000313" key="4">
    <source>
        <dbReference type="Proteomes" id="UP000001868"/>
    </source>
</evidence>
<dbReference type="eggNOG" id="COG1876">
    <property type="taxonomic scope" value="Bacteria"/>
</dbReference>
<dbReference type="Pfam" id="PF02557">
    <property type="entry name" value="VanY"/>
    <property type="match status" value="1"/>
</dbReference>
<keyword evidence="3" id="KW-0121">Carboxypeptidase</keyword>
<dbReference type="InterPro" id="IPR009045">
    <property type="entry name" value="Zn_M74/Hedgehog-like"/>
</dbReference>
<reference evidence="3 4" key="1">
    <citation type="journal article" date="2008" name="BMC Genomics">
        <title>Complete genome of Phenylobacterium zucineum - a novel facultative intracellular bacterium isolated from human erythroleukemia cell line K562.</title>
        <authorList>
            <person name="Luo Y."/>
            <person name="Xu X."/>
            <person name="Ding Z."/>
            <person name="Liu Z."/>
            <person name="Zhang B."/>
            <person name="Yan Z."/>
            <person name="Sun J."/>
            <person name="Hu S."/>
            <person name="Hu X."/>
        </authorList>
    </citation>
    <scope>NUCLEOTIDE SEQUENCE [LARGE SCALE GENOMIC DNA]</scope>
    <source>
        <strain evidence="3 4">HLK1</strain>
    </source>
</reference>
<keyword evidence="3" id="KW-0378">Hydrolase</keyword>
<name>B4RA47_PHEZH</name>
<evidence type="ECO:0000313" key="3">
    <source>
        <dbReference type="EMBL" id="ACG79551.1"/>
    </source>
</evidence>
<protein>
    <submittedName>
        <fullName evidence="3">D-alanyl-D-alanine carboxypeptidase</fullName>
    </submittedName>
</protein>
<dbReference type="AlphaFoldDB" id="B4RA47"/>
<dbReference type="Gene3D" id="3.30.1380.10">
    <property type="match status" value="1"/>
</dbReference>
<dbReference type="GO" id="GO:0004180">
    <property type="term" value="F:carboxypeptidase activity"/>
    <property type="evidence" value="ECO:0007669"/>
    <property type="project" value="UniProtKB-KW"/>
</dbReference>